<dbReference type="EMBL" id="MJAT01000012">
    <property type="protein sequence ID" value="OEH85591.1"/>
    <property type="molecule type" value="Genomic_DNA"/>
</dbReference>
<feature type="domain" description="Copper amine oxidase-like N-terminal" evidence="1">
    <location>
        <begin position="32"/>
        <end position="140"/>
    </location>
</feature>
<gene>
    <name evidence="2" type="ORF">BHU72_01975</name>
</gene>
<dbReference type="STRING" id="1390249.BHU72_01975"/>
<accession>A0A1E5L648</accession>
<dbReference type="InterPro" id="IPR036582">
    <property type="entry name" value="Mao_N_sf"/>
</dbReference>
<sequence>MRKLLSFIITILLFMGFNIGFAEASLTEIHLYVNGLKVQFNDVRPYIDSNGRTLVPLRVSAEAAEAEVTWDATLKQAKIKKDAIEIVMTVNKKEYFVNGKQFVMDSALVLNQQLSATFIPLRIIYEALGYDIEWNEVHNTGVITTYTSGAFNKVQKQSLFREISESIRIKNIKGVSGDALKTLAKSENSLADTLSIEEGETRASIADATQMTRDYLSLRTSYDGRNIESMNQWEVSMQQYAKADLVLKWKESIVEHQERVLPIKVLVDAENVRILGNKFYVSGVVEGLLNDSAAVVVIAHLVIEHSEDDSNKLLVTYHNWESVH</sequence>
<evidence type="ECO:0000313" key="2">
    <source>
        <dbReference type="EMBL" id="OEH85591.1"/>
    </source>
</evidence>
<evidence type="ECO:0000313" key="3">
    <source>
        <dbReference type="Proteomes" id="UP000095255"/>
    </source>
</evidence>
<dbReference type="Pfam" id="PF07833">
    <property type="entry name" value="Cu_amine_oxidN1"/>
    <property type="match status" value="1"/>
</dbReference>
<reference evidence="2 3" key="1">
    <citation type="submission" date="2016-09" db="EMBL/GenBank/DDBJ databases">
        <title>Desulfuribacillus arsenicus sp. nov., an obligately anaerobic, dissimilatory arsenic- and antimonate-reducing bacterium isolated from anoxic sediments.</title>
        <authorList>
            <person name="Abin C.A."/>
            <person name="Hollibaugh J.T."/>
        </authorList>
    </citation>
    <scope>NUCLEOTIDE SEQUENCE [LARGE SCALE GENOMIC DNA]</scope>
    <source>
        <strain evidence="2 3">MLFW-2</strain>
    </source>
</reference>
<dbReference type="Proteomes" id="UP000095255">
    <property type="component" value="Unassembled WGS sequence"/>
</dbReference>
<organism evidence="2 3">
    <name type="scientific">Desulfuribacillus stibiiarsenatis</name>
    <dbReference type="NCBI Taxonomy" id="1390249"/>
    <lineage>
        <taxon>Bacteria</taxon>
        <taxon>Bacillati</taxon>
        <taxon>Bacillota</taxon>
        <taxon>Desulfuribacillia</taxon>
        <taxon>Desulfuribacillales</taxon>
        <taxon>Desulfuribacillaceae</taxon>
        <taxon>Desulfuribacillus</taxon>
    </lineage>
</organism>
<evidence type="ECO:0000259" key="1">
    <source>
        <dbReference type="Pfam" id="PF07833"/>
    </source>
</evidence>
<protein>
    <recommendedName>
        <fullName evidence="1">Copper amine oxidase-like N-terminal domain-containing protein</fullName>
    </recommendedName>
</protein>
<dbReference type="SUPFAM" id="SSF55383">
    <property type="entry name" value="Copper amine oxidase, domain N"/>
    <property type="match status" value="1"/>
</dbReference>
<name>A0A1E5L648_9FIRM</name>
<dbReference type="OrthoDB" id="7054537at2"/>
<dbReference type="AlphaFoldDB" id="A0A1E5L648"/>
<dbReference type="Gene3D" id="3.30.457.10">
    <property type="entry name" value="Copper amine oxidase-like, N-terminal domain"/>
    <property type="match status" value="1"/>
</dbReference>
<comment type="caution">
    <text evidence="2">The sequence shown here is derived from an EMBL/GenBank/DDBJ whole genome shotgun (WGS) entry which is preliminary data.</text>
</comment>
<keyword evidence="3" id="KW-1185">Reference proteome</keyword>
<proteinExistence type="predicted"/>
<dbReference type="RefSeq" id="WP_069701675.1">
    <property type="nucleotide sequence ID" value="NZ_MJAT01000012.1"/>
</dbReference>
<dbReference type="InterPro" id="IPR012854">
    <property type="entry name" value="Cu_amine_oxidase-like_N"/>
</dbReference>